<dbReference type="EMBL" id="FOSN01000020">
    <property type="protein sequence ID" value="SFK78108.1"/>
    <property type="molecule type" value="Genomic_DNA"/>
</dbReference>
<dbReference type="Gene3D" id="1.10.890.10">
    <property type="entry name" value="HNS-dependent expression A"/>
    <property type="match status" value="1"/>
</dbReference>
<feature type="chain" id="PRO_5011727783" evidence="4">
    <location>
        <begin position="22"/>
        <end position="99"/>
    </location>
</feature>
<reference evidence="5 6" key="1">
    <citation type="submission" date="2016-10" db="EMBL/GenBank/DDBJ databases">
        <authorList>
            <person name="de Groot N.N."/>
        </authorList>
    </citation>
    <scope>NUCLEOTIDE SEQUENCE [LARGE SCALE GENOMIC DNA]</scope>
    <source>
        <strain evidence="5 6">NE2</strain>
    </source>
</reference>
<keyword evidence="1 4" id="KW-0732">Signal</keyword>
<evidence type="ECO:0000313" key="5">
    <source>
        <dbReference type="EMBL" id="SFK78108.1"/>
    </source>
</evidence>
<accession>A0A1I4CAB4</accession>
<dbReference type="Pfam" id="PF06411">
    <property type="entry name" value="HdeA"/>
    <property type="match status" value="1"/>
</dbReference>
<protein>
    <submittedName>
        <fullName evidence="5">HdeA/HdeB family protein</fullName>
    </submittedName>
</protein>
<sequence>MKKFAVGFVLAGLLLPATSHAQVMIDTTRITCADYLAMPPEDSKVFSAWLSGWFNQKTGSTAVDLDRYAQNVANVKSWCQSNPKETVMAGLTRAVAKPQ</sequence>
<dbReference type="Proteomes" id="UP000198755">
    <property type="component" value="Unassembled WGS sequence"/>
</dbReference>
<evidence type="ECO:0000256" key="2">
    <source>
        <dbReference type="ARBA" id="ARBA00022764"/>
    </source>
</evidence>
<organism evidence="5 6">
    <name type="scientific">Methylocapsa palsarum</name>
    <dbReference type="NCBI Taxonomy" id="1612308"/>
    <lineage>
        <taxon>Bacteria</taxon>
        <taxon>Pseudomonadati</taxon>
        <taxon>Pseudomonadota</taxon>
        <taxon>Alphaproteobacteria</taxon>
        <taxon>Hyphomicrobiales</taxon>
        <taxon>Beijerinckiaceae</taxon>
        <taxon>Methylocapsa</taxon>
    </lineage>
</organism>
<keyword evidence="2" id="KW-0574">Periplasm</keyword>
<dbReference type="InterPro" id="IPR010486">
    <property type="entry name" value="HNS-dep_expression_A/B"/>
</dbReference>
<dbReference type="STRING" id="1612308.SAMN05444581_12010"/>
<gene>
    <name evidence="5" type="ORF">SAMN05444581_12010</name>
</gene>
<feature type="signal peptide" evidence="4">
    <location>
        <begin position="1"/>
        <end position="21"/>
    </location>
</feature>
<dbReference type="AlphaFoldDB" id="A0A1I4CAB4"/>
<evidence type="ECO:0000256" key="1">
    <source>
        <dbReference type="ARBA" id="ARBA00022729"/>
    </source>
</evidence>
<dbReference type="OrthoDB" id="8163938at2"/>
<evidence type="ECO:0000256" key="3">
    <source>
        <dbReference type="ARBA" id="ARBA00023186"/>
    </source>
</evidence>
<name>A0A1I4CAB4_9HYPH</name>
<keyword evidence="3" id="KW-0143">Chaperone</keyword>
<dbReference type="RefSeq" id="WP_091685846.1">
    <property type="nucleotide sequence ID" value="NZ_FOSN01000020.1"/>
</dbReference>
<keyword evidence="6" id="KW-1185">Reference proteome</keyword>
<evidence type="ECO:0000256" key="4">
    <source>
        <dbReference type="SAM" id="SignalP"/>
    </source>
</evidence>
<proteinExistence type="predicted"/>
<dbReference type="InterPro" id="IPR038303">
    <property type="entry name" value="HdeA/HdeB_sf"/>
</dbReference>
<evidence type="ECO:0000313" key="6">
    <source>
        <dbReference type="Proteomes" id="UP000198755"/>
    </source>
</evidence>